<keyword evidence="2" id="KW-1185">Reference proteome</keyword>
<comment type="caution">
    <text evidence="1">The sequence shown here is derived from an EMBL/GenBank/DDBJ whole genome shotgun (WGS) entry which is preliminary data.</text>
</comment>
<name>A0AAD8WS98_LOLMU</name>
<protein>
    <recommendedName>
        <fullName evidence="3">Transposase</fullName>
    </recommendedName>
</protein>
<organism evidence="1 2">
    <name type="scientific">Lolium multiflorum</name>
    <name type="common">Italian ryegrass</name>
    <name type="synonym">Lolium perenne subsp. multiflorum</name>
    <dbReference type="NCBI Taxonomy" id="4521"/>
    <lineage>
        <taxon>Eukaryota</taxon>
        <taxon>Viridiplantae</taxon>
        <taxon>Streptophyta</taxon>
        <taxon>Embryophyta</taxon>
        <taxon>Tracheophyta</taxon>
        <taxon>Spermatophyta</taxon>
        <taxon>Magnoliopsida</taxon>
        <taxon>Liliopsida</taxon>
        <taxon>Poales</taxon>
        <taxon>Poaceae</taxon>
        <taxon>BOP clade</taxon>
        <taxon>Pooideae</taxon>
        <taxon>Poodae</taxon>
        <taxon>Poeae</taxon>
        <taxon>Poeae Chloroplast Group 2 (Poeae type)</taxon>
        <taxon>Loliodinae</taxon>
        <taxon>Loliinae</taxon>
        <taxon>Lolium</taxon>
    </lineage>
</organism>
<proteinExistence type="predicted"/>
<dbReference type="EMBL" id="JAUUTY010000002">
    <property type="protein sequence ID" value="KAK1678735.1"/>
    <property type="molecule type" value="Genomic_DNA"/>
</dbReference>
<dbReference type="Proteomes" id="UP001231189">
    <property type="component" value="Unassembled WGS sequence"/>
</dbReference>
<accession>A0AAD8WS98</accession>
<sequence>MNGEKRPHHVVEDHLHIFGMDRTYVRWVYHGEPYNDPSAGEADLAHTMDGREGEKKRLLQETGFSSGTCAVPDEKKHRVEEVSQFDGRFEDESQFDAPVDGTDDEPFIDEGPAPEIIQPTKEAVDRVHSFALKWMHARRSSGVRVVSRPPSPMHLWMVPMTSLS</sequence>
<gene>
    <name evidence="1" type="ORF">QYE76_039583</name>
</gene>
<evidence type="ECO:0000313" key="1">
    <source>
        <dbReference type="EMBL" id="KAK1678735.1"/>
    </source>
</evidence>
<reference evidence="1" key="1">
    <citation type="submission" date="2023-07" db="EMBL/GenBank/DDBJ databases">
        <title>A chromosome-level genome assembly of Lolium multiflorum.</title>
        <authorList>
            <person name="Chen Y."/>
            <person name="Copetti D."/>
            <person name="Kolliker R."/>
            <person name="Studer B."/>
        </authorList>
    </citation>
    <scope>NUCLEOTIDE SEQUENCE</scope>
    <source>
        <strain evidence="1">02402/16</strain>
        <tissue evidence="1">Leaf</tissue>
    </source>
</reference>
<evidence type="ECO:0000313" key="2">
    <source>
        <dbReference type="Proteomes" id="UP001231189"/>
    </source>
</evidence>
<dbReference type="AlphaFoldDB" id="A0AAD8WS98"/>
<evidence type="ECO:0008006" key="3">
    <source>
        <dbReference type="Google" id="ProtNLM"/>
    </source>
</evidence>